<evidence type="ECO:0000256" key="5">
    <source>
        <dbReference type="SAM" id="MobiDB-lite"/>
    </source>
</evidence>
<keyword evidence="3" id="KW-0804">Transcription</keyword>
<evidence type="ECO:0000256" key="2">
    <source>
        <dbReference type="ARBA" id="ARBA00022478"/>
    </source>
</evidence>
<dbReference type="Pfam" id="PF05132">
    <property type="entry name" value="RNA_pol_Rpc4"/>
    <property type="match status" value="1"/>
</dbReference>
<organism evidence="6 7">
    <name type="scientific">Mya arenaria</name>
    <name type="common">Soft-shell clam</name>
    <dbReference type="NCBI Taxonomy" id="6604"/>
    <lineage>
        <taxon>Eukaryota</taxon>
        <taxon>Metazoa</taxon>
        <taxon>Spiralia</taxon>
        <taxon>Lophotrochozoa</taxon>
        <taxon>Mollusca</taxon>
        <taxon>Bivalvia</taxon>
        <taxon>Autobranchia</taxon>
        <taxon>Heteroconchia</taxon>
        <taxon>Euheterodonta</taxon>
        <taxon>Imparidentia</taxon>
        <taxon>Neoheterodontei</taxon>
        <taxon>Myida</taxon>
        <taxon>Myoidea</taxon>
        <taxon>Myidae</taxon>
        <taxon>Mya</taxon>
    </lineage>
</organism>
<dbReference type="InterPro" id="IPR007811">
    <property type="entry name" value="RPC4"/>
</dbReference>
<feature type="region of interest" description="Disordered" evidence="5">
    <location>
        <begin position="80"/>
        <end position="126"/>
    </location>
</feature>
<feature type="region of interest" description="Disordered" evidence="5">
    <location>
        <begin position="237"/>
        <end position="262"/>
    </location>
</feature>
<feature type="compositionally biased region" description="Basic and acidic residues" evidence="5">
    <location>
        <begin position="243"/>
        <end position="262"/>
    </location>
</feature>
<feature type="compositionally biased region" description="Gly residues" evidence="5">
    <location>
        <begin position="98"/>
        <end position="107"/>
    </location>
</feature>
<comment type="subcellular location">
    <subcellularLocation>
        <location evidence="1">Nucleus</location>
    </subcellularLocation>
</comment>
<evidence type="ECO:0000256" key="3">
    <source>
        <dbReference type="ARBA" id="ARBA00023163"/>
    </source>
</evidence>
<evidence type="ECO:0000313" key="6">
    <source>
        <dbReference type="EMBL" id="WAQ97499.1"/>
    </source>
</evidence>
<dbReference type="Proteomes" id="UP001164746">
    <property type="component" value="Chromosome 2"/>
</dbReference>
<accession>A0ABY7DII6</accession>
<proteinExistence type="predicted"/>
<keyword evidence="2" id="KW-0240">DNA-directed RNA polymerase</keyword>
<name>A0ABY7DII6_MYAAR</name>
<dbReference type="PANTHER" id="PTHR13408:SF0">
    <property type="entry name" value="DNA-DIRECTED RNA POLYMERASE III SUBUNIT RPC4"/>
    <property type="match status" value="1"/>
</dbReference>
<evidence type="ECO:0000256" key="4">
    <source>
        <dbReference type="ARBA" id="ARBA00023242"/>
    </source>
</evidence>
<dbReference type="PANTHER" id="PTHR13408">
    <property type="entry name" value="DNA-DIRECTED RNA POLYMERASE III"/>
    <property type="match status" value="1"/>
</dbReference>
<evidence type="ECO:0000313" key="7">
    <source>
        <dbReference type="Proteomes" id="UP001164746"/>
    </source>
</evidence>
<keyword evidence="4" id="KW-0539">Nucleus</keyword>
<sequence length="319" mass="34315">MASGDKNPQLPRGLIGRTGTPSGKGARLPSIRGPRDLTLGVHLQINQAALRTVTIRRRKGTTLVTGVVEEVLGGVVVGGVGPTEKLHKPTGGSEYSYSGGGGGGHGGTSSSPRKSFKQEKTDEETKEVLDQLLRDDFISGPGLDEEDITLMPVKLPLEVKAERSLKSGPEPAVKEEPMDEGEDKADVASDLMSGKANIFRHSPTLSSTCGELFTNQGKSDEGQLLYIQLPDSLPGLPLSTEEDFQKKKTDQEADKQDKHLSDKMKGCNLDNFNEGLIGKLIVRKSGRVQLKLGNTCLDVNMGTPCGFLQNNSRFKEFSE</sequence>
<gene>
    <name evidence="6" type="ORF">MAR_030189</name>
</gene>
<feature type="region of interest" description="Disordered" evidence="5">
    <location>
        <begin position="1"/>
        <end position="31"/>
    </location>
</feature>
<protein>
    <submittedName>
        <fullName evidence="6">RPC4-like protein</fullName>
    </submittedName>
</protein>
<keyword evidence="7" id="KW-1185">Reference proteome</keyword>
<dbReference type="EMBL" id="CP111013">
    <property type="protein sequence ID" value="WAQ97499.1"/>
    <property type="molecule type" value="Genomic_DNA"/>
</dbReference>
<reference evidence="6" key="1">
    <citation type="submission" date="2022-11" db="EMBL/GenBank/DDBJ databases">
        <title>Centuries of genome instability and evolution in soft-shell clam transmissible cancer (bioRxiv).</title>
        <authorList>
            <person name="Hart S.F.M."/>
            <person name="Yonemitsu M.A."/>
            <person name="Giersch R.M."/>
            <person name="Beal B.F."/>
            <person name="Arriagada G."/>
            <person name="Davis B.W."/>
            <person name="Ostrander E.A."/>
            <person name="Goff S.P."/>
            <person name="Metzger M.J."/>
        </authorList>
    </citation>
    <scope>NUCLEOTIDE SEQUENCE</scope>
    <source>
        <strain evidence="6">MELC-2E11</strain>
        <tissue evidence="6">Siphon/mantle</tissue>
    </source>
</reference>
<evidence type="ECO:0000256" key="1">
    <source>
        <dbReference type="ARBA" id="ARBA00004123"/>
    </source>
</evidence>